<dbReference type="Proteomes" id="UP001160483">
    <property type="component" value="Unassembled WGS sequence"/>
</dbReference>
<comment type="caution">
    <text evidence="4">The sequence shown here is derived from an EMBL/GenBank/DDBJ whole genome shotgun (WGS) entry which is preliminary data.</text>
</comment>
<dbReference type="AlphaFoldDB" id="A0AAU9L9A9"/>
<keyword evidence="3" id="KW-0520">NAD</keyword>
<keyword evidence="6" id="KW-1185">Reference proteome</keyword>
<dbReference type="Proteomes" id="UP001158986">
    <property type="component" value="Unassembled WGS sequence"/>
</dbReference>
<gene>
    <name evidence="5" type="ORF">PBS001_LOCUS2717</name>
    <name evidence="4" type="ORF">PBS003_LOCUS8794</name>
</gene>
<dbReference type="Gene3D" id="3.40.309.10">
    <property type="entry name" value="Aldehyde Dehydrogenase, Chain A, domain 2"/>
    <property type="match status" value="1"/>
</dbReference>
<dbReference type="InterPro" id="IPR044638">
    <property type="entry name" value="ALDH7A1-like"/>
</dbReference>
<name>A0AAU9L9A9_9STRA</name>
<evidence type="ECO:0000256" key="3">
    <source>
        <dbReference type="ARBA" id="ARBA00023027"/>
    </source>
</evidence>
<evidence type="ECO:0000313" key="6">
    <source>
        <dbReference type="Proteomes" id="UP001158986"/>
    </source>
</evidence>
<evidence type="ECO:0000313" key="5">
    <source>
        <dbReference type="EMBL" id="CAH0516031.1"/>
    </source>
</evidence>
<evidence type="ECO:0008006" key="8">
    <source>
        <dbReference type="Google" id="ProtNLM"/>
    </source>
</evidence>
<comment type="similarity">
    <text evidence="1">Belongs to the aldehyde dehydrogenase family.</text>
</comment>
<keyword evidence="2" id="KW-0560">Oxidoreductase</keyword>
<dbReference type="EMBL" id="CAKLCB010000151">
    <property type="protein sequence ID" value="CAH0516031.1"/>
    <property type="molecule type" value="Genomic_DNA"/>
</dbReference>
<sequence>MLDHVAALLKIPGARIAFGAEELENHSIPKIYGAVKPTAIFVPLEEFVKTENFELVTTEIFGPFQILTEYNDNELPQVLGALERMNAHLTAAVVSNDQNFVSEVLSATVNGTTYSGIRARTTGAPQNHWFGPAGDPCAGGIGTPEAIKLVWSCHREIIHDVGPVPANWSIPEAT</sequence>
<dbReference type="InterPro" id="IPR016163">
    <property type="entry name" value="Ald_DH_C"/>
</dbReference>
<protein>
    <recommendedName>
        <fullName evidence="8">Aldehyde dehydrogenase domain-containing protein</fullName>
    </recommendedName>
</protein>
<evidence type="ECO:0000313" key="7">
    <source>
        <dbReference type="Proteomes" id="UP001160483"/>
    </source>
</evidence>
<proteinExistence type="inferred from homology"/>
<dbReference type="SUPFAM" id="SSF53720">
    <property type="entry name" value="ALDH-like"/>
    <property type="match status" value="1"/>
</dbReference>
<dbReference type="InterPro" id="IPR016161">
    <property type="entry name" value="Ald_DH/histidinol_DH"/>
</dbReference>
<accession>A0AAU9L9A9</accession>
<reference evidence="4 6" key="1">
    <citation type="submission" date="2021-11" db="EMBL/GenBank/DDBJ databases">
        <authorList>
            <person name="Islam A."/>
            <person name="Islam S."/>
            <person name="Flora M.S."/>
            <person name="Rahman M."/>
            <person name="Ziaur R.M."/>
            <person name="Epstein J.H."/>
            <person name="Hassan M."/>
            <person name="Klassen M."/>
            <person name="Woodard K."/>
            <person name="Webb A."/>
            <person name="Webby R.J."/>
            <person name="El Zowalaty M.E."/>
        </authorList>
    </citation>
    <scope>NUCLEOTIDE SEQUENCE</scope>
    <source>
        <strain evidence="5">Pbs1</strain>
        <strain evidence="4">Pbs3</strain>
    </source>
</reference>
<dbReference type="PANTHER" id="PTHR43521:SF7">
    <property type="entry name" value="DELTA-1-PYRROLINE-5-CARBOXYLATE DEHYDROGENASE 12A1, MITOCHONDRIAL"/>
    <property type="match status" value="1"/>
</dbReference>
<evidence type="ECO:0000256" key="2">
    <source>
        <dbReference type="ARBA" id="ARBA00023002"/>
    </source>
</evidence>
<dbReference type="PANTHER" id="PTHR43521">
    <property type="entry name" value="ALPHA-AMINOADIPIC SEMIALDEHYDE DEHYDROGENASE"/>
    <property type="match status" value="1"/>
</dbReference>
<organism evidence="4 7">
    <name type="scientific">Peronospora belbahrii</name>
    <dbReference type="NCBI Taxonomy" id="622444"/>
    <lineage>
        <taxon>Eukaryota</taxon>
        <taxon>Sar</taxon>
        <taxon>Stramenopiles</taxon>
        <taxon>Oomycota</taxon>
        <taxon>Peronosporomycetes</taxon>
        <taxon>Peronosporales</taxon>
        <taxon>Peronosporaceae</taxon>
        <taxon>Peronospora</taxon>
    </lineage>
</organism>
<dbReference type="GO" id="GO:0004029">
    <property type="term" value="F:aldehyde dehydrogenase (NAD+) activity"/>
    <property type="evidence" value="ECO:0007669"/>
    <property type="project" value="InterPro"/>
</dbReference>
<evidence type="ECO:0000256" key="1">
    <source>
        <dbReference type="ARBA" id="ARBA00009986"/>
    </source>
</evidence>
<dbReference type="EMBL" id="CAKKTJ010000333">
    <property type="protein sequence ID" value="CAH0482198.1"/>
    <property type="molecule type" value="Genomic_DNA"/>
</dbReference>
<evidence type="ECO:0000313" key="4">
    <source>
        <dbReference type="EMBL" id="CAH0482198.1"/>
    </source>
</evidence>